<gene>
    <name evidence="1" type="ORF">BN1723_018803</name>
</gene>
<sequence length="12" mass="1388">QVEVPRCRGSAW</sequence>
<name>A0A0G4N4A7_VERLO</name>
<organism evidence="1 2">
    <name type="scientific">Verticillium longisporum</name>
    <name type="common">Verticillium dahliae var. longisporum</name>
    <dbReference type="NCBI Taxonomy" id="100787"/>
    <lineage>
        <taxon>Eukaryota</taxon>
        <taxon>Fungi</taxon>
        <taxon>Dikarya</taxon>
        <taxon>Ascomycota</taxon>
        <taxon>Pezizomycotina</taxon>
        <taxon>Sordariomycetes</taxon>
        <taxon>Hypocreomycetidae</taxon>
        <taxon>Glomerellales</taxon>
        <taxon>Plectosphaerellaceae</taxon>
        <taxon>Verticillium</taxon>
    </lineage>
</organism>
<protein>
    <submittedName>
        <fullName evidence="1">Uncharacterized protein</fullName>
    </submittedName>
</protein>
<feature type="non-terminal residue" evidence="1">
    <location>
        <position position="1"/>
    </location>
</feature>
<reference evidence="2" key="1">
    <citation type="submission" date="2015-05" db="EMBL/GenBank/DDBJ databases">
        <authorList>
            <person name="Fogelqvist Johan"/>
        </authorList>
    </citation>
    <scope>NUCLEOTIDE SEQUENCE [LARGE SCALE GENOMIC DNA]</scope>
</reference>
<dbReference type="EMBL" id="CVQI01032404">
    <property type="protein sequence ID" value="CRK41214.1"/>
    <property type="molecule type" value="Genomic_DNA"/>
</dbReference>
<evidence type="ECO:0000313" key="2">
    <source>
        <dbReference type="Proteomes" id="UP000045706"/>
    </source>
</evidence>
<proteinExistence type="predicted"/>
<dbReference type="Proteomes" id="UP000045706">
    <property type="component" value="Unassembled WGS sequence"/>
</dbReference>
<evidence type="ECO:0000313" key="1">
    <source>
        <dbReference type="EMBL" id="CRK41214.1"/>
    </source>
</evidence>
<accession>A0A0G4N4A7</accession>